<dbReference type="PANTHER" id="PTHR48047">
    <property type="entry name" value="GLYCOSYLTRANSFERASE"/>
    <property type="match status" value="1"/>
</dbReference>
<proteinExistence type="inferred from homology"/>
<reference evidence="6 7" key="1">
    <citation type="journal article" date="2020" name="Mol. Biol. Evol.">
        <title>Distinct Expression and Methylation Patterns for Genes with Different Fates following a Single Whole-Genome Duplication in Flowering Plants.</title>
        <authorList>
            <person name="Shi T."/>
            <person name="Rahmani R.S."/>
            <person name="Gugger P.F."/>
            <person name="Wang M."/>
            <person name="Li H."/>
            <person name="Zhang Y."/>
            <person name="Li Z."/>
            <person name="Wang Q."/>
            <person name="Van de Peer Y."/>
            <person name="Marchal K."/>
            <person name="Chen J."/>
        </authorList>
    </citation>
    <scope>NUCLEOTIDE SEQUENCE [LARGE SCALE GENOMIC DNA]</scope>
    <source>
        <tissue evidence="6">Leaf</tissue>
    </source>
</reference>
<dbReference type="GO" id="GO:0008194">
    <property type="term" value="F:UDP-glycosyltransferase activity"/>
    <property type="evidence" value="ECO:0007669"/>
    <property type="project" value="InterPro"/>
</dbReference>
<evidence type="ECO:0000259" key="5">
    <source>
        <dbReference type="Pfam" id="PF26168"/>
    </source>
</evidence>
<dbReference type="PROSITE" id="PS00375">
    <property type="entry name" value="UDPGT"/>
    <property type="match status" value="1"/>
</dbReference>
<evidence type="ECO:0000313" key="6">
    <source>
        <dbReference type="EMBL" id="DAD30974.1"/>
    </source>
</evidence>
<dbReference type="InterPro" id="IPR058980">
    <property type="entry name" value="Glyco_transf_N"/>
</dbReference>
<evidence type="ECO:0000256" key="3">
    <source>
        <dbReference type="RuleBase" id="RU003718"/>
    </source>
</evidence>
<dbReference type="FunFam" id="3.40.50.2000:FF:000107">
    <property type="entry name" value="Glycosyltransferase"/>
    <property type="match status" value="1"/>
</dbReference>
<protein>
    <recommendedName>
        <fullName evidence="4">Glycosyltransferase</fullName>
        <ecNumber evidence="4">2.4.1.-</ecNumber>
    </recommendedName>
</protein>
<evidence type="ECO:0000313" key="7">
    <source>
        <dbReference type="Proteomes" id="UP000607653"/>
    </source>
</evidence>
<gene>
    <name evidence="6" type="ORF">HUJ06_009825</name>
</gene>
<dbReference type="Proteomes" id="UP000607653">
    <property type="component" value="Unassembled WGS sequence"/>
</dbReference>
<dbReference type="Pfam" id="PF26168">
    <property type="entry name" value="Glyco_transf_N"/>
    <property type="match status" value="1"/>
</dbReference>
<feature type="domain" description="Glycosyltransferase N-terminal" evidence="5">
    <location>
        <begin position="9"/>
        <end position="250"/>
    </location>
</feature>
<comment type="caution">
    <text evidence="6">The sequence shown here is derived from an EMBL/GenBank/DDBJ whole genome shotgun (WGS) entry which is preliminary data.</text>
</comment>
<evidence type="ECO:0000256" key="4">
    <source>
        <dbReference type="RuleBase" id="RU362057"/>
    </source>
</evidence>
<sequence length="467" mass="53150">MDSNNQQSSLHIVFFPFMSKGHMIPLLHLARLLFLRRVSVTFFTTPANSPFIRQHLSNTDSSLVHVVELKFPENAPEIPPGVESTDRLPSMSLFVPFAKATRLMQPDFEQVLQSLPSVSCIISDGFLSWTQKSASKFGIPRAIFYGMNNFAASIFHAVIHNRFIANVKSDDEPFTFPDFPWLKFTKNDFTHPFDMAEPSGPHYEFIVEEGIAASQSQGIVVNSFCELETRFIEYWDREHENTKAWCVGPLCLVEPPTAQPLQNQKPTWMQWLDHKSAEGRSVLYVAFGTQAEISQEQFQAIAEGLERSNVSFLWVIKSREVKFLVDGYKERVKDRGLVVSEWVNQREILEHQSVNGFISHCGWNSVLESICASVPILAWPLMADQYLNARLVVDEMGMGLRVVANNGSVRGFIESEMVEKMVKELMEGEDGEKARKKMMEISKTAKSAIDEEIIPLWQFIFKRKAAN</sequence>
<dbReference type="InterPro" id="IPR035595">
    <property type="entry name" value="UDP_glycos_trans_CS"/>
</dbReference>
<evidence type="ECO:0000256" key="1">
    <source>
        <dbReference type="ARBA" id="ARBA00009995"/>
    </source>
</evidence>
<dbReference type="Pfam" id="PF00201">
    <property type="entry name" value="UDPGT"/>
    <property type="match status" value="1"/>
</dbReference>
<comment type="similarity">
    <text evidence="1 3">Belongs to the UDP-glycosyltransferase family.</text>
</comment>
<dbReference type="PANTHER" id="PTHR48047:SF51">
    <property type="entry name" value="GLYCOSYLTRANSFERASE"/>
    <property type="match status" value="1"/>
</dbReference>
<dbReference type="Gene3D" id="3.40.50.2000">
    <property type="entry name" value="Glycogen Phosphorylase B"/>
    <property type="match status" value="2"/>
</dbReference>
<keyword evidence="2 3" id="KW-0808">Transferase</keyword>
<dbReference type="InterPro" id="IPR002213">
    <property type="entry name" value="UDP_glucos_trans"/>
</dbReference>
<name>A0A822YA63_NELNU</name>
<keyword evidence="7" id="KW-1185">Reference proteome</keyword>
<dbReference type="AlphaFoldDB" id="A0A822YA63"/>
<organism evidence="6 7">
    <name type="scientific">Nelumbo nucifera</name>
    <name type="common">Sacred lotus</name>
    <dbReference type="NCBI Taxonomy" id="4432"/>
    <lineage>
        <taxon>Eukaryota</taxon>
        <taxon>Viridiplantae</taxon>
        <taxon>Streptophyta</taxon>
        <taxon>Embryophyta</taxon>
        <taxon>Tracheophyta</taxon>
        <taxon>Spermatophyta</taxon>
        <taxon>Magnoliopsida</taxon>
        <taxon>Proteales</taxon>
        <taxon>Nelumbonaceae</taxon>
        <taxon>Nelumbo</taxon>
    </lineage>
</organism>
<keyword evidence="3" id="KW-0328">Glycosyltransferase</keyword>
<dbReference type="CDD" id="cd03784">
    <property type="entry name" value="GT1_Gtf-like"/>
    <property type="match status" value="1"/>
</dbReference>
<dbReference type="EMBL" id="DUZY01000003">
    <property type="protein sequence ID" value="DAD30974.1"/>
    <property type="molecule type" value="Genomic_DNA"/>
</dbReference>
<accession>A0A822YA63</accession>
<evidence type="ECO:0000256" key="2">
    <source>
        <dbReference type="ARBA" id="ARBA00022679"/>
    </source>
</evidence>
<dbReference type="SUPFAM" id="SSF53756">
    <property type="entry name" value="UDP-Glycosyltransferase/glycogen phosphorylase"/>
    <property type="match status" value="1"/>
</dbReference>
<dbReference type="EC" id="2.4.1.-" evidence="4"/>